<dbReference type="RefSeq" id="WP_307206723.1">
    <property type="nucleotide sequence ID" value="NZ_JAUSSU010000010.1"/>
</dbReference>
<dbReference type="InterPro" id="IPR028096">
    <property type="entry name" value="EfeO_Cupredoxin"/>
</dbReference>
<evidence type="ECO:0000256" key="1">
    <source>
        <dbReference type="SAM" id="Phobius"/>
    </source>
</evidence>
<feature type="transmembrane region" description="Helical" evidence="1">
    <location>
        <begin position="12"/>
        <end position="31"/>
    </location>
</feature>
<evidence type="ECO:0000313" key="3">
    <source>
        <dbReference type="EMBL" id="MDQ0115248.1"/>
    </source>
</evidence>
<dbReference type="InterPro" id="IPR008972">
    <property type="entry name" value="Cupredoxin"/>
</dbReference>
<keyword evidence="1" id="KW-1133">Transmembrane helix</keyword>
<protein>
    <submittedName>
        <fullName evidence="3">Heme/copper-type cytochrome/quinol oxidase subunit 2</fullName>
    </submittedName>
</protein>
<gene>
    <name evidence="3" type="ORF">J2T15_004706</name>
</gene>
<feature type="domain" description="EfeO-type cupredoxin-like" evidence="2">
    <location>
        <begin position="57"/>
        <end position="135"/>
    </location>
</feature>
<dbReference type="EMBL" id="JAUSSU010000010">
    <property type="protein sequence ID" value="MDQ0115248.1"/>
    <property type="molecule type" value="Genomic_DNA"/>
</dbReference>
<accession>A0ABT9U6R5</accession>
<dbReference type="SUPFAM" id="SSF49503">
    <property type="entry name" value="Cupredoxins"/>
    <property type="match status" value="1"/>
</dbReference>
<evidence type="ECO:0000259" key="2">
    <source>
        <dbReference type="Pfam" id="PF13473"/>
    </source>
</evidence>
<dbReference type="Gene3D" id="2.60.40.420">
    <property type="entry name" value="Cupredoxins - blue copper proteins"/>
    <property type="match status" value="1"/>
</dbReference>
<sequence>MSKVFIVRKKQIQLLIAFAALVIVVIVFLNWNGSRPVIGQQAQARVFQLVTTEIKSTTDDGKEIEIYRWDPGSITVNRGELTELHITGIHGSSHPFVIEGLGVRGTVTKGKTTVVSFTADKPGTYPIVCLTHKDMRHDGPMVGYITVQ</sequence>
<proteinExistence type="predicted"/>
<keyword evidence="1" id="KW-0472">Membrane</keyword>
<keyword evidence="1" id="KW-0812">Transmembrane</keyword>
<organism evidence="3 4">
    <name type="scientific">Paenibacillus harenae</name>
    <dbReference type="NCBI Taxonomy" id="306543"/>
    <lineage>
        <taxon>Bacteria</taxon>
        <taxon>Bacillati</taxon>
        <taxon>Bacillota</taxon>
        <taxon>Bacilli</taxon>
        <taxon>Bacillales</taxon>
        <taxon>Paenibacillaceae</taxon>
        <taxon>Paenibacillus</taxon>
    </lineage>
</organism>
<name>A0ABT9U6R5_PAEHA</name>
<dbReference type="Proteomes" id="UP001229346">
    <property type="component" value="Unassembled WGS sequence"/>
</dbReference>
<comment type="caution">
    <text evidence="3">The sequence shown here is derived from an EMBL/GenBank/DDBJ whole genome shotgun (WGS) entry which is preliminary data.</text>
</comment>
<dbReference type="Pfam" id="PF13473">
    <property type="entry name" value="Cupredoxin_1"/>
    <property type="match status" value="1"/>
</dbReference>
<keyword evidence="4" id="KW-1185">Reference proteome</keyword>
<evidence type="ECO:0000313" key="4">
    <source>
        <dbReference type="Proteomes" id="UP001229346"/>
    </source>
</evidence>
<reference evidence="3 4" key="1">
    <citation type="submission" date="2023-07" db="EMBL/GenBank/DDBJ databases">
        <title>Sorghum-associated microbial communities from plants grown in Nebraska, USA.</title>
        <authorList>
            <person name="Schachtman D."/>
        </authorList>
    </citation>
    <scope>NUCLEOTIDE SEQUENCE [LARGE SCALE GENOMIC DNA]</scope>
    <source>
        <strain evidence="3 4">CC482</strain>
    </source>
</reference>